<keyword evidence="3" id="KW-1185">Reference proteome</keyword>
<dbReference type="Pfam" id="PF07437">
    <property type="entry name" value="YfaZ"/>
    <property type="match status" value="1"/>
</dbReference>
<sequence length="188" mass="20141">MRLRIACGIAASAVLAFASQSASAFSVNASGTKHGYNLQARQSILPMFSTTFDFFQSSDNDAHGDKDRAYTAGLMFNPYVPFVDLSAGVRYQYQTTGYGDGGGVSVGGSAYVPTFLPMTSIGAYGFYTPKQLAHGDVHTSKEYGAQVRFNPIADVSVYGGYRVFSTEFDNEGSHRLDRGPFIGASVGF</sequence>
<reference evidence="2 3" key="1">
    <citation type="submission" date="2018-09" db="EMBL/GenBank/DDBJ databases">
        <title>Zymobacter palmae IAM14233 (=T109) whole genome analysis.</title>
        <authorList>
            <person name="Yanase H."/>
        </authorList>
    </citation>
    <scope>NUCLEOTIDE SEQUENCE [LARGE SCALE GENOMIC DNA]</scope>
    <source>
        <strain evidence="2 3">IAM14233</strain>
    </source>
</reference>
<dbReference type="RefSeq" id="WP_038277549.1">
    <property type="nucleotide sequence ID" value="NZ_AP018933.1"/>
</dbReference>
<proteinExistence type="predicted"/>
<protein>
    <submittedName>
        <fullName evidence="2">Opacity protein and related surface antigens</fullName>
    </submittedName>
</protein>
<dbReference type="InterPro" id="IPR009998">
    <property type="entry name" value="YfaZ"/>
</dbReference>
<dbReference type="OrthoDB" id="6366116at2"/>
<evidence type="ECO:0000256" key="1">
    <source>
        <dbReference type="SAM" id="SignalP"/>
    </source>
</evidence>
<gene>
    <name evidence="2" type="ORF">ZBT109_0127</name>
</gene>
<dbReference type="EMBL" id="AP018933">
    <property type="protein sequence ID" value="BBG28927.1"/>
    <property type="molecule type" value="Genomic_DNA"/>
</dbReference>
<dbReference type="Proteomes" id="UP000267342">
    <property type="component" value="Chromosome"/>
</dbReference>
<organism evidence="2 3">
    <name type="scientific">Zymobacter palmae</name>
    <dbReference type="NCBI Taxonomy" id="33074"/>
    <lineage>
        <taxon>Bacteria</taxon>
        <taxon>Pseudomonadati</taxon>
        <taxon>Pseudomonadota</taxon>
        <taxon>Gammaproteobacteria</taxon>
        <taxon>Oceanospirillales</taxon>
        <taxon>Halomonadaceae</taxon>
        <taxon>Zymobacter group</taxon>
        <taxon>Zymobacter</taxon>
    </lineage>
</organism>
<feature type="signal peptide" evidence="1">
    <location>
        <begin position="1"/>
        <end position="24"/>
    </location>
</feature>
<dbReference type="KEGG" id="zpl:ZBT109_0127"/>
<name>A0A348HBC5_9GAMM</name>
<evidence type="ECO:0000313" key="3">
    <source>
        <dbReference type="Proteomes" id="UP000267342"/>
    </source>
</evidence>
<evidence type="ECO:0000313" key="2">
    <source>
        <dbReference type="EMBL" id="BBG28927.1"/>
    </source>
</evidence>
<accession>A0A348HBC5</accession>
<feature type="chain" id="PRO_5016947300" evidence="1">
    <location>
        <begin position="25"/>
        <end position="188"/>
    </location>
</feature>
<dbReference type="STRING" id="1123510.GCA_000620025_00217"/>
<dbReference type="AlphaFoldDB" id="A0A348HBC5"/>
<keyword evidence="1" id="KW-0732">Signal</keyword>